<reference evidence="3" key="1">
    <citation type="submission" date="2023-07" db="EMBL/GenBank/DDBJ databases">
        <title>Chryseobacterium sp. strain PBS4-4 Genome sequencing and assembly.</title>
        <authorList>
            <person name="Jung Y."/>
        </authorList>
    </citation>
    <scope>NUCLEOTIDE SEQUENCE [LARGE SCALE GENOMIC DNA]</scope>
    <source>
        <strain evidence="3">PBS4-4</strain>
    </source>
</reference>
<name>A0ABT2W614_9FLAO</name>
<gene>
    <name evidence="2" type="ORF">NZ698_09450</name>
</gene>
<dbReference type="NCBIfam" id="NF047798">
    <property type="entry name" value="leader_Chryseo"/>
    <property type="match status" value="1"/>
</dbReference>
<comment type="caution">
    <text evidence="2">The sequence shown here is derived from an EMBL/GenBank/DDBJ whole genome shotgun (WGS) entry which is preliminary data.</text>
</comment>
<dbReference type="Proteomes" id="UP001208649">
    <property type="component" value="Unassembled WGS sequence"/>
</dbReference>
<dbReference type="EMBL" id="JAOTEM010000002">
    <property type="protein sequence ID" value="MCU7617423.1"/>
    <property type="molecule type" value="Genomic_DNA"/>
</dbReference>
<accession>A0ABT2W614</accession>
<evidence type="ECO:0000313" key="3">
    <source>
        <dbReference type="Proteomes" id="UP001208649"/>
    </source>
</evidence>
<dbReference type="InterPro" id="IPR058074">
    <property type="entry name" value="Bacteriocin-like"/>
</dbReference>
<evidence type="ECO:0008006" key="4">
    <source>
        <dbReference type="Google" id="ProtNLM"/>
    </source>
</evidence>
<evidence type="ECO:0000313" key="2">
    <source>
        <dbReference type="EMBL" id="MCU7617423.1"/>
    </source>
</evidence>
<keyword evidence="3" id="KW-1185">Reference proteome</keyword>
<feature type="region of interest" description="Disordered" evidence="1">
    <location>
        <begin position="1"/>
        <end position="26"/>
    </location>
</feature>
<organism evidence="2 3">
    <name type="scientific">Chryseobacterium edaphi</name>
    <dbReference type="NCBI Taxonomy" id="2976532"/>
    <lineage>
        <taxon>Bacteria</taxon>
        <taxon>Pseudomonadati</taxon>
        <taxon>Bacteroidota</taxon>
        <taxon>Flavobacteriia</taxon>
        <taxon>Flavobacteriales</taxon>
        <taxon>Weeksellaceae</taxon>
        <taxon>Chryseobacterium group</taxon>
        <taxon>Chryseobacterium</taxon>
    </lineage>
</organism>
<evidence type="ECO:0000256" key="1">
    <source>
        <dbReference type="SAM" id="MobiDB-lite"/>
    </source>
</evidence>
<proteinExistence type="predicted"/>
<sequence length="54" mass="5836">MKNLKKLSKDQLKSISGAGGIKGSPEPDFCMYYCNGVVICATCSKDFKCPDDSI</sequence>
<dbReference type="RefSeq" id="WP_263002866.1">
    <property type="nucleotide sequence ID" value="NZ_JAOTEM010000002.1"/>
</dbReference>
<protein>
    <recommendedName>
        <fullName evidence="4">Bacteriocin</fullName>
    </recommendedName>
</protein>